<sequence length="211" mass="23249">TTIRDGRDAISQLDIENALTEQIVGVANPISEFDPEQREQVATHEAGHALVSRILLPTMRITSLSIIRRGRGILGFMRDVSPEELYAMRVARLCARIQVSWAGDIACEVIMGERWMGGAGDFQHVGTMMTVLAQHGVFADKLPLDPMDAFADEEIQKAADNYSARMKAGTRGLITKYQEVTEALRDGLLEHGELNSKQILDTFDAHGLAKS</sequence>
<dbReference type="PANTHER" id="PTHR23076">
    <property type="entry name" value="METALLOPROTEASE M41 FTSH"/>
    <property type="match status" value="1"/>
</dbReference>
<dbReference type="InterPro" id="IPR000642">
    <property type="entry name" value="Peptidase_M41"/>
</dbReference>
<dbReference type="AlphaFoldDB" id="A0A0F8W7G1"/>
<reference evidence="2" key="1">
    <citation type="journal article" date="2015" name="Nature">
        <title>Complex archaea that bridge the gap between prokaryotes and eukaryotes.</title>
        <authorList>
            <person name="Spang A."/>
            <person name="Saw J.H."/>
            <person name="Jorgensen S.L."/>
            <person name="Zaremba-Niedzwiedzka K."/>
            <person name="Martijn J."/>
            <person name="Lind A.E."/>
            <person name="van Eijk R."/>
            <person name="Schleper C."/>
            <person name="Guy L."/>
            <person name="Ettema T.J."/>
        </authorList>
    </citation>
    <scope>NUCLEOTIDE SEQUENCE</scope>
</reference>
<protein>
    <recommendedName>
        <fullName evidence="1">Peptidase M41 domain-containing protein</fullName>
    </recommendedName>
</protein>
<dbReference type="PANTHER" id="PTHR23076:SF97">
    <property type="entry name" value="ATP-DEPENDENT ZINC METALLOPROTEASE YME1L1"/>
    <property type="match status" value="1"/>
</dbReference>
<dbReference type="EMBL" id="LAZR01066874">
    <property type="protein sequence ID" value="KKK52727.1"/>
    <property type="molecule type" value="Genomic_DNA"/>
</dbReference>
<feature type="non-terminal residue" evidence="2">
    <location>
        <position position="1"/>
    </location>
</feature>
<organism evidence="2">
    <name type="scientific">marine sediment metagenome</name>
    <dbReference type="NCBI Taxonomy" id="412755"/>
    <lineage>
        <taxon>unclassified sequences</taxon>
        <taxon>metagenomes</taxon>
        <taxon>ecological metagenomes</taxon>
    </lineage>
</organism>
<evidence type="ECO:0000259" key="1">
    <source>
        <dbReference type="Pfam" id="PF01434"/>
    </source>
</evidence>
<dbReference type="GO" id="GO:0004222">
    <property type="term" value="F:metalloendopeptidase activity"/>
    <property type="evidence" value="ECO:0007669"/>
    <property type="project" value="InterPro"/>
</dbReference>
<name>A0A0F8W7G1_9ZZZZ</name>
<dbReference type="Gene3D" id="1.20.58.760">
    <property type="entry name" value="Peptidase M41"/>
    <property type="match status" value="1"/>
</dbReference>
<dbReference type="GO" id="GO:0004176">
    <property type="term" value="F:ATP-dependent peptidase activity"/>
    <property type="evidence" value="ECO:0007669"/>
    <property type="project" value="InterPro"/>
</dbReference>
<proteinExistence type="predicted"/>
<feature type="domain" description="Peptidase M41" evidence="1">
    <location>
        <begin position="34"/>
        <end position="141"/>
    </location>
</feature>
<accession>A0A0F8W7G1</accession>
<dbReference type="SUPFAM" id="SSF140990">
    <property type="entry name" value="FtsH protease domain-like"/>
    <property type="match status" value="1"/>
</dbReference>
<comment type="caution">
    <text evidence="2">The sequence shown here is derived from an EMBL/GenBank/DDBJ whole genome shotgun (WGS) entry which is preliminary data.</text>
</comment>
<dbReference type="GO" id="GO:0006508">
    <property type="term" value="P:proteolysis"/>
    <property type="evidence" value="ECO:0007669"/>
    <property type="project" value="InterPro"/>
</dbReference>
<dbReference type="InterPro" id="IPR037219">
    <property type="entry name" value="Peptidase_M41-like"/>
</dbReference>
<gene>
    <name evidence="2" type="ORF">LCGC14_3101990</name>
</gene>
<dbReference type="GO" id="GO:0005524">
    <property type="term" value="F:ATP binding"/>
    <property type="evidence" value="ECO:0007669"/>
    <property type="project" value="InterPro"/>
</dbReference>
<evidence type="ECO:0000313" key="2">
    <source>
        <dbReference type="EMBL" id="KKK52727.1"/>
    </source>
</evidence>
<dbReference type="Pfam" id="PF01434">
    <property type="entry name" value="Peptidase_M41"/>
    <property type="match status" value="1"/>
</dbReference>